<name>A0A2T1DHG6_9CYAN</name>
<reference evidence="2 3" key="1">
    <citation type="submission" date="2018-02" db="EMBL/GenBank/DDBJ databases">
        <authorList>
            <person name="Cohen D.B."/>
            <person name="Kent A.D."/>
        </authorList>
    </citation>
    <scope>NUCLEOTIDE SEQUENCE [LARGE SCALE GENOMIC DNA]</scope>
    <source>
        <strain evidence="2 3">ULC007</strain>
    </source>
</reference>
<organism evidence="2 3">
    <name type="scientific">Phormidesmis priestleyi ULC007</name>
    <dbReference type="NCBI Taxonomy" id="1920490"/>
    <lineage>
        <taxon>Bacteria</taxon>
        <taxon>Bacillati</taxon>
        <taxon>Cyanobacteriota</taxon>
        <taxon>Cyanophyceae</taxon>
        <taxon>Leptolyngbyales</taxon>
        <taxon>Leptolyngbyaceae</taxon>
        <taxon>Phormidesmis</taxon>
    </lineage>
</organism>
<feature type="compositionally biased region" description="Acidic residues" evidence="1">
    <location>
        <begin position="110"/>
        <end position="119"/>
    </location>
</feature>
<dbReference type="Pfam" id="PF08872">
    <property type="entry name" value="KGK"/>
    <property type="match status" value="1"/>
</dbReference>
<accession>A0A2T1DHG6</accession>
<gene>
    <name evidence="2" type="ORF">C7B65_09615</name>
</gene>
<dbReference type="Proteomes" id="UP000238634">
    <property type="component" value="Unassembled WGS sequence"/>
</dbReference>
<evidence type="ECO:0000313" key="3">
    <source>
        <dbReference type="Proteomes" id="UP000238634"/>
    </source>
</evidence>
<dbReference type="EMBL" id="PVWG01000008">
    <property type="protein sequence ID" value="PSB19916.1"/>
    <property type="molecule type" value="Genomic_DNA"/>
</dbReference>
<dbReference type="RefSeq" id="WP_073071090.1">
    <property type="nucleotide sequence ID" value="NZ_MPPI01000010.1"/>
</dbReference>
<keyword evidence="3" id="KW-1185">Reference proteome</keyword>
<reference evidence="2 3" key="2">
    <citation type="submission" date="2018-03" db="EMBL/GenBank/DDBJ databases">
        <title>The ancient ancestry and fast evolution of plastids.</title>
        <authorList>
            <person name="Moore K.R."/>
            <person name="Magnabosco C."/>
            <person name="Momper L."/>
            <person name="Gold D.A."/>
            <person name="Bosak T."/>
            <person name="Fournier G.P."/>
        </authorList>
    </citation>
    <scope>NUCLEOTIDE SEQUENCE [LARGE SCALE GENOMIC DNA]</scope>
    <source>
        <strain evidence="2 3">ULC007</strain>
    </source>
</reference>
<dbReference type="STRING" id="1920490.GCA_001895925_03966"/>
<evidence type="ECO:0000313" key="2">
    <source>
        <dbReference type="EMBL" id="PSB19916.1"/>
    </source>
</evidence>
<dbReference type="AlphaFoldDB" id="A0A2T1DHG6"/>
<dbReference type="OrthoDB" id="454733at2"/>
<feature type="region of interest" description="Disordered" evidence="1">
    <location>
        <begin position="91"/>
        <end position="119"/>
    </location>
</feature>
<protein>
    <submittedName>
        <fullName evidence="2">KGK domain-containing protein</fullName>
    </submittedName>
</protein>
<comment type="caution">
    <text evidence="2">The sequence shown here is derived from an EMBL/GenBank/DDBJ whole genome shotgun (WGS) entry which is preliminary data.</text>
</comment>
<evidence type="ECO:0000256" key="1">
    <source>
        <dbReference type="SAM" id="MobiDB-lite"/>
    </source>
</evidence>
<dbReference type="InterPro" id="IPR014971">
    <property type="entry name" value="KGK"/>
</dbReference>
<proteinExistence type="predicted"/>
<sequence length="119" mass="13713">MDNGYTPLRDDEVLFADRGRVLMSNPTFKVSEFLDALAETIHEQEDNWSEESEDWFSDGLACEALRFGTGGWQRGKVRIRLEFIPDKEIGRLPERSSAPGRLRTKPVDNLYEDLDEGKY</sequence>